<accession>A0A0C4W9Z0</accession>
<dbReference type="AlphaFoldDB" id="A0A0C4W9Z0"/>
<dbReference type="EMBL" id="KJ124707">
    <property type="protein sequence ID" value="AJD25321.1"/>
    <property type="molecule type" value="Transcribed_RNA"/>
</dbReference>
<evidence type="ECO:0000256" key="1">
    <source>
        <dbReference type="SAM" id="MobiDB-lite"/>
    </source>
</evidence>
<feature type="region of interest" description="Disordered" evidence="1">
    <location>
        <begin position="1"/>
        <end position="27"/>
    </location>
</feature>
<reference evidence="2" key="1">
    <citation type="journal article" date="2014" name="J. Venom Res.">
        <title>Plectreurys tristis venome: A proteomic and transcriptomic analysis.</title>
        <authorList>
            <person name="Zobel-Thropp P.A."/>
            <person name="Thomas E.Z."/>
            <person name="David C.L."/>
            <person name="Breci L.A."/>
            <person name="Binford G.J."/>
        </authorList>
    </citation>
    <scope>NUCLEOTIDE SEQUENCE</scope>
    <source>
        <tissue evidence="2">Venom gland</tissue>
    </source>
</reference>
<organism evidence="2">
    <name type="scientific">Plectreurys tristis</name>
    <name type="common">Spider</name>
    <name type="synonym">Plectreurys bispinosus</name>
    <dbReference type="NCBI Taxonomy" id="33319"/>
    <lineage>
        <taxon>Eukaryota</taxon>
        <taxon>Metazoa</taxon>
        <taxon>Ecdysozoa</taxon>
        <taxon>Arthropoda</taxon>
        <taxon>Chelicerata</taxon>
        <taxon>Arachnida</taxon>
        <taxon>Araneae</taxon>
        <taxon>Araneomorphae</taxon>
        <taxon>Haplogynae</taxon>
        <taxon>Pholcoidea</taxon>
        <taxon>Plectreuridae</taxon>
        <taxon>Plectreurys</taxon>
    </lineage>
</organism>
<evidence type="ECO:0000313" key="2">
    <source>
        <dbReference type="EMBL" id="AJD25321.1"/>
    </source>
</evidence>
<sequence>MKLRSRSPTPFLPGYLSRPSIPYKRDRRPTFFRDSWPAYLIPNFGINLKQIPTFLSDAK</sequence>
<protein>
    <submittedName>
        <fullName evidence="2">Clone 1496 transcribed RNA sequence</fullName>
    </submittedName>
</protein>
<name>A0A0C4W9Z0_PLETR</name>
<proteinExistence type="predicted"/>